<dbReference type="InterPro" id="IPR011701">
    <property type="entry name" value="MFS"/>
</dbReference>
<keyword evidence="5 6" id="KW-0472">Membrane</keyword>
<feature type="transmembrane region" description="Helical" evidence="6">
    <location>
        <begin position="280"/>
        <end position="301"/>
    </location>
</feature>
<keyword evidence="9" id="KW-1185">Reference proteome</keyword>
<reference evidence="8 9" key="1">
    <citation type="submission" date="2020-08" db="EMBL/GenBank/DDBJ databases">
        <title>Sequencing the genomes of 1000 actinobacteria strains.</title>
        <authorList>
            <person name="Klenk H.-P."/>
        </authorList>
    </citation>
    <scope>NUCLEOTIDE SEQUENCE [LARGE SCALE GENOMIC DNA]</scope>
    <source>
        <strain evidence="8 9">DSM 22826</strain>
    </source>
</reference>
<organism evidence="8 9">
    <name type="scientific">Paeniglutamicibacter cryotolerans</name>
    <dbReference type="NCBI Taxonomy" id="670079"/>
    <lineage>
        <taxon>Bacteria</taxon>
        <taxon>Bacillati</taxon>
        <taxon>Actinomycetota</taxon>
        <taxon>Actinomycetes</taxon>
        <taxon>Micrococcales</taxon>
        <taxon>Micrococcaceae</taxon>
        <taxon>Paeniglutamicibacter</taxon>
    </lineage>
</organism>
<feature type="transmembrane region" description="Helical" evidence="6">
    <location>
        <begin position="140"/>
        <end position="161"/>
    </location>
</feature>
<accession>A0A839QKY8</accession>
<dbReference type="Proteomes" id="UP000523000">
    <property type="component" value="Unassembled WGS sequence"/>
</dbReference>
<dbReference type="GO" id="GO:0022857">
    <property type="term" value="F:transmembrane transporter activity"/>
    <property type="evidence" value="ECO:0007669"/>
    <property type="project" value="InterPro"/>
</dbReference>
<dbReference type="GO" id="GO:0005886">
    <property type="term" value="C:plasma membrane"/>
    <property type="evidence" value="ECO:0007669"/>
    <property type="project" value="UniProtKB-SubCell"/>
</dbReference>
<comment type="subcellular location">
    <subcellularLocation>
        <location evidence="1">Cell membrane</location>
        <topology evidence="1">Multi-pass membrane protein</topology>
    </subcellularLocation>
</comment>
<dbReference type="PANTHER" id="PTHR43124:SF3">
    <property type="entry name" value="CHLORAMPHENICOL EFFLUX PUMP RV0191"/>
    <property type="match status" value="1"/>
</dbReference>
<comment type="caution">
    <text evidence="8">The sequence shown here is derived from an EMBL/GenBank/DDBJ whole genome shotgun (WGS) entry which is preliminary data.</text>
</comment>
<protein>
    <submittedName>
        <fullName evidence="8">MFS family permease</fullName>
    </submittedName>
</protein>
<feature type="transmembrane region" description="Helical" evidence="6">
    <location>
        <begin position="307"/>
        <end position="332"/>
    </location>
</feature>
<feature type="transmembrane region" description="Helical" evidence="6">
    <location>
        <begin position="353"/>
        <end position="372"/>
    </location>
</feature>
<dbReference type="EMBL" id="JACHVS010000001">
    <property type="protein sequence ID" value="MBB2995245.1"/>
    <property type="molecule type" value="Genomic_DNA"/>
</dbReference>
<dbReference type="InterPro" id="IPR050189">
    <property type="entry name" value="MFS_Efflux_Transporters"/>
</dbReference>
<evidence type="ECO:0000256" key="5">
    <source>
        <dbReference type="ARBA" id="ARBA00023136"/>
    </source>
</evidence>
<dbReference type="Gene3D" id="1.20.1250.20">
    <property type="entry name" value="MFS general substrate transporter like domains"/>
    <property type="match status" value="1"/>
</dbReference>
<dbReference type="PROSITE" id="PS50850">
    <property type="entry name" value="MFS"/>
    <property type="match status" value="1"/>
</dbReference>
<evidence type="ECO:0000313" key="9">
    <source>
        <dbReference type="Proteomes" id="UP000523000"/>
    </source>
</evidence>
<evidence type="ECO:0000259" key="7">
    <source>
        <dbReference type="PROSITE" id="PS50850"/>
    </source>
</evidence>
<dbReference type="InterPro" id="IPR020846">
    <property type="entry name" value="MFS_dom"/>
</dbReference>
<dbReference type="PANTHER" id="PTHR43124">
    <property type="entry name" value="PURINE EFFLUX PUMP PBUE"/>
    <property type="match status" value="1"/>
</dbReference>
<keyword evidence="3 6" id="KW-0812">Transmembrane</keyword>
<feature type="transmembrane region" description="Helical" evidence="6">
    <location>
        <begin position="248"/>
        <end position="268"/>
    </location>
</feature>
<feature type="transmembrane region" description="Helical" evidence="6">
    <location>
        <begin position="79"/>
        <end position="97"/>
    </location>
</feature>
<evidence type="ECO:0000256" key="1">
    <source>
        <dbReference type="ARBA" id="ARBA00004651"/>
    </source>
</evidence>
<dbReference type="InterPro" id="IPR036259">
    <property type="entry name" value="MFS_trans_sf"/>
</dbReference>
<sequence>MVNNATSRDSGNAIWIVVVFTGVVAALHIWKLPAAVPLIRQQLDLSLVEAGVLLGLVQVAGMLGGLAISLLAEVIGPRRCLILGLGLLIGGSAMGGFSHDAALLMSSRVLEGAGFLLVTVVAPGLIRLHTTPWRLNTAMGFWTAYMGFATFVGLITTAFILQIASWQTWWFIMAAVTLIPIPLILRRVPVDAPAAPGGAATALKRIGITARSPKPWVAGVAFSCYTVQWVSVVGFLPGIYEAQGITGIWPGILSAVVGGLNAVGNICTAPLLQRGVPPRVLLISGFTLMAASSTLAFAVPWESISGGLVFQVLCVAVFSFTGAAIPATLTRMAVDLAPEGGSAPAAMGLMQQLFNLGSFVGPTIAAWIATTTGGWQSTWWMTCAFTMAGISLSLWLSEKRLGIKFGQQAPASSR</sequence>
<name>A0A839QKY8_9MICC</name>
<feature type="transmembrane region" description="Helical" evidence="6">
    <location>
        <begin position="215"/>
        <end position="236"/>
    </location>
</feature>
<keyword evidence="4 6" id="KW-1133">Transmembrane helix</keyword>
<dbReference type="AlphaFoldDB" id="A0A839QKY8"/>
<dbReference type="RefSeq" id="WP_183510540.1">
    <property type="nucleotide sequence ID" value="NZ_BAABGK010000022.1"/>
</dbReference>
<keyword evidence="2" id="KW-1003">Cell membrane</keyword>
<feature type="transmembrane region" description="Helical" evidence="6">
    <location>
        <begin position="50"/>
        <end position="72"/>
    </location>
</feature>
<dbReference type="SUPFAM" id="SSF103473">
    <property type="entry name" value="MFS general substrate transporter"/>
    <property type="match status" value="1"/>
</dbReference>
<evidence type="ECO:0000313" key="8">
    <source>
        <dbReference type="EMBL" id="MBB2995245.1"/>
    </source>
</evidence>
<feature type="domain" description="Major facilitator superfamily (MFS) profile" evidence="7">
    <location>
        <begin position="14"/>
        <end position="401"/>
    </location>
</feature>
<feature type="transmembrane region" description="Helical" evidence="6">
    <location>
        <begin position="12"/>
        <end position="30"/>
    </location>
</feature>
<dbReference type="Pfam" id="PF07690">
    <property type="entry name" value="MFS_1"/>
    <property type="match status" value="1"/>
</dbReference>
<proteinExistence type="predicted"/>
<evidence type="ECO:0000256" key="6">
    <source>
        <dbReference type="SAM" id="Phobius"/>
    </source>
</evidence>
<feature type="transmembrane region" description="Helical" evidence="6">
    <location>
        <begin position="167"/>
        <end position="185"/>
    </location>
</feature>
<evidence type="ECO:0000256" key="4">
    <source>
        <dbReference type="ARBA" id="ARBA00022989"/>
    </source>
</evidence>
<feature type="transmembrane region" description="Helical" evidence="6">
    <location>
        <begin position="109"/>
        <end position="128"/>
    </location>
</feature>
<gene>
    <name evidence="8" type="ORF">E9229_001436</name>
</gene>
<evidence type="ECO:0000256" key="3">
    <source>
        <dbReference type="ARBA" id="ARBA00022692"/>
    </source>
</evidence>
<feature type="transmembrane region" description="Helical" evidence="6">
    <location>
        <begin position="378"/>
        <end position="396"/>
    </location>
</feature>
<evidence type="ECO:0000256" key="2">
    <source>
        <dbReference type="ARBA" id="ARBA00022475"/>
    </source>
</evidence>